<dbReference type="SUPFAM" id="SSF52540">
    <property type="entry name" value="P-loop containing nucleoside triphosphate hydrolases"/>
    <property type="match status" value="1"/>
</dbReference>
<dbReference type="GO" id="GO:0008564">
    <property type="term" value="F:protein-exporting ATPase activity"/>
    <property type="evidence" value="ECO:0007669"/>
    <property type="project" value="UniProtKB-EC"/>
</dbReference>
<evidence type="ECO:0000313" key="12">
    <source>
        <dbReference type="EMBL" id="EBZ4207834.1"/>
    </source>
</evidence>
<evidence type="ECO:0000313" key="13">
    <source>
        <dbReference type="EMBL" id="EDA8247294.1"/>
    </source>
</evidence>
<dbReference type="EMBL" id="AAHRBT010000028">
    <property type="protein sequence ID" value="EBZ4207834.1"/>
    <property type="molecule type" value="Genomic_DNA"/>
</dbReference>
<evidence type="ECO:0000256" key="2">
    <source>
        <dbReference type="ARBA" id="ARBA00022448"/>
    </source>
</evidence>
<organism evidence="11">
    <name type="scientific">Salmonella enterica subsp. enterica serovar London</name>
    <dbReference type="NCBI Taxonomy" id="149390"/>
    <lineage>
        <taxon>Bacteria</taxon>
        <taxon>Pseudomonadati</taxon>
        <taxon>Pseudomonadota</taxon>
        <taxon>Gammaproteobacteria</taxon>
        <taxon>Enterobacterales</taxon>
        <taxon>Enterobacteriaceae</taxon>
        <taxon>Salmonella</taxon>
    </lineage>
</organism>
<dbReference type="GO" id="GO:0005524">
    <property type="term" value="F:ATP binding"/>
    <property type="evidence" value="ECO:0007669"/>
    <property type="project" value="UniProtKB-KW"/>
</dbReference>
<dbReference type="GO" id="GO:0030257">
    <property type="term" value="C:type III protein secretion system complex"/>
    <property type="evidence" value="ECO:0007669"/>
    <property type="project" value="InterPro"/>
</dbReference>
<dbReference type="CDD" id="cd01426">
    <property type="entry name" value="ATP-synt_F1_V1_A1_AB_FliI_N"/>
    <property type="match status" value="1"/>
</dbReference>
<evidence type="ECO:0000256" key="5">
    <source>
        <dbReference type="ARBA" id="ARBA00022840"/>
    </source>
</evidence>
<evidence type="ECO:0000256" key="9">
    <source>
        <dbReference type="ARBA" id="ARBA00034006"/>
    </source>
</evidence>
<gene>
    <name evidence="13" type="ORF">A4I94_23295</name>
    <name evidence="11" type="ORF">DPY77_24485</name>
    <name evidence="12" type="ORF">EBC19_20910</name>
</gene>
<dbReference type="EMBL" id="AALLJB010000094">
    <property type="protein sequence ID" value="EDA8247294.1"/>
    <property type="molecule type" value="Genomic_DNA"/>
</dbReference>
<evidence type="ECO:0000256" key="6">
    <source>
        <dbReference type="ARBA" id="ARBA00022927"/>
    </source>
</evidence>
<comment type="catalytic activity">
    <reaction evidence="9">
        <text>ATP + H2O + cellular proteinSide 1 = ADP + phosphate + cellular proteinSide 2.</text>
        <dbReference type="EC" id="7.4.2.8"/>
    </reaction>
</comment>
<sequence length="433" mass="48349">MIPRPFIHIAHPLRIQGGVIDANLPETFIGEVCKIQRSLTNSEIIGLAQVIGFNRHCTQLSLLSDNRGLSRDVLLVPTGQPFKININDNIVGSILDSEGKVRGRLNGNDSEKLNHFASKKFVINGFPKDFTSRRSVSTPLVTGIRTIDALLTCGRGQRVGIFASAGCGKTSLMHMLIEHADADIFVIGIIGERSREVTEFVETLKKSIHKDRVVLVYSTSDRSCVERYNAAHIATTVAEYFSERGKNVLLFMDSITRYARALRDIALSMGEMPARKGYPASVFEDLPKLLERPGNFLTGSITAFYTVLLENEDEPDAIGDEVRSILDGHIYLSHKLASKGAFPAIDVFKSISRVFQGITDAKQQKAASVFRELLSRQSELQLYIDLGEYKRGENKENDIALEKQKDMEKFMRQPMTEMTEISKCLNMLYEIVA</sequence>
<evidence type="ECO:0000256" key="1">
    <source>
        <dbReference type="ARBA" id="ARBA00004496"/>
    </source>
</evidence>
<comment type="caution">
    <text evidence="11">The sequence shown here is derived from an EMBL/GenBank/DDBJ whole genome shotgun (WGS) entry which is preliminary data.</text>
</comment>
<dbReference type="PANTHER" id="PTHR15184">
    <property type="entry name" value="ATP SYNTHASE"/>
    <property type="match status" value="1"/>
</dbReference>
<dbReference type="Gene3D" id="3.40.50.12240">
    <property type="match status" value="1"/>
</dbReference>
<keyword evidence="2" id="KW-0813">Transport</keyword>
<dbReference type="Pfam" id="PF00006">
    <property type="entry name" value="ATP-synt_ab"/>
    <property type="match status" value="1"/>
</dbReference>
<evidence type="ECO:0000256" key="7">
    <source>
        <dbReference type="ARBA" id="ARBA00022967"/>
    </source>
</evidence>
<dbReference type="Pfam" id="PF18269">
    <property type="entry name" value="T3SS_ATPase_C"/>
    <property type="match status" value="1"/>
</dbReference>
<keyword evidence="7" id="KW-1278">Translocase</keyword>
<feature type="domain" description="AAA+ ATPase" evidence="10">
    <location>
        <begin position="155"/>
        <end position="336"/>
    </location>
</feature>
<evidence type="ECO:0000256" key="8">
    <source>
        <dbReference type="ARBA" id="ARBA00024382"/>
    </source>
</evidence>
<dbReference type="NCBIfam" id="NF006012">
    <property type="entry name" value="PRK08149.1"/>
    <property type="match status" value="1"/>
</dbReference>
<keyword evidence="5" id="KW-0067">ATP-binding</keyword>
<dbReference type="FunFam" id="3.40.50.12240:FF:000002">
    <property type="entry name" value="Flagellum-specific ATP synthase FliI"/>
    <property type="match status" value="1"/>
</dbReference>
<dbReference type="InterPro" id="IPR000194">
    <property type="entry name" value="ATPase_F1/V1/A1_a/bsu_nucl-bd"/>
</dbReference>
<evidence type="ECO:0000259" key="10">
    <source>
        <dbReference type="SMART" id="SM00382"/>
    </source>
</evidence>
<accession>A0A5I3ELG1</accession>
<dbReference type="GO" id="GO:0016887">
    <property type="term" value="F:ATP hydrolysis activity"/>
    <property type="evidence" value="ECO:0007669"/>
    <property type="project" value="InterPro"/>
</dbReference>
<keyword evidence="6" id="KW-0653">Protein transport</keyword>
<comment type="subcellular location">
    <subcellularLocation>
        <location evidence="1">Cytoplasm</location>
    </subcellularLocation>
</comment>
<dbReference type="PANTHER" id="PTHR15184:SF9">
    <property type="entry name" value="SPI-1 TYPE 3 SECRETION SYSTEM ATPASE"/>
    <property type="match status" value="1"/>
</dbReference>
<keyword evidence="3" id="KW-0963">Cytoplasm</keyword>
<dbReference type="EMBL" id="AAHISR010000050">
    <property type="protein sequence ID" value="EBW5674281.1"/>
    <property type="molecule type" value="Genomic_DNA"/>
</dbReference>
<evidence type="ECO:0000256" key="3">
    <source>
        <dbReference type="ARBA" id="ARBA00022490"/>
    </source>
</evidence>
<dbReference type="AlphaFoldDB" id="A0A5I3ELG1"/>
<dbReference type="GO" id="GO:0005737">
    <property type="term" value="C:cytoplasm"/>
    <property type="evidence" value="ECO:0007669"/>
    <property type="project" value="UniProtKB-SubCell"/>
</dbReference>
<keyword evidence="4" id="KW-0547">Nucleotide-binding</keyword>
<dbReference type="InterPro" id="IPR027417">
    <property type="entry name" value="P-loop_NTPase"/>
</dbReference>
<dbReference type="GO" id="GO:0030254">
    <property type="term" value="P:protein secretion by the type III secretion system"/>
    <property type="evidence" value="ECO:0007669"/>
    <property type="project" value="InterPro"/>
</dbReference>
<evidence type="ECO:0000256" key="4">
    <source>
        <dbReference type="ARBA" id="ARBA00022741"/>
    </source>
</evidence>
<evidence type="ECO:0000313" key="11">
    <source>
        <dbReference type="EMBL" id="EBW5674281.1"/>
    </source>
</evidence>
<protein>
    <recommendedName>
        <fullName evidence="8">protein-secreting ATPase</fullName>
        <ecNumber evidence="8">7.4.2.8</ecNumber>
    </recommendedName>
</protein>
<dbReference type="InterPro" id="IPR003593">
    <property type="entry name" value="AAA+_ATPase"/>
</dbReference>
<dbReference type="GO" id="GO:0046933">
    <property type="term" value="F:proton-transporting ATP synthase activity, rotational mechanism"/>
    <property type="evidence" value="ECO:0007669"/>
    <property type="project" value="TreeGrafter"/>
</dbReference>
<name>A0A5I3ELG1_SALET</name>
<dbReference type="SMART" id="SM00382">
    <property type="entry name" value="AAA"/>
    <property type="match status" value="1"/>
</dbReference>
<dbReference type="InterPro" id="IPR040627">
    <property type="entry name" value="T3SS_ATPase_C"/>
</dbReference>
<dbReference type="InterPro" id="IPR050053">
    <property type="entry name" value="ATPase_alpha/beta_chains"/>
</dbReference>
<dbReference type="NCBIfam" id="TIGR01026">
    <property type="entry name" value="fliI_yscN"/>
    <property type="match status" value="1"/>
</dbReference>
<dbReference type="InterPro" id="IPR005714">
    <property type="entry name" value="ATPase_T3SS_FliI/YscN"/>
</dbReference>
<dbReference type="EC" id="7.4.2.8" evidence="8"/>
<proteinExistence type="predicted"/>
<dbReference type="RefSeq" id="WP_000613060.1">
    <property type="nucleotide sequence ID" value="NZ_CP082930.1"/>
</dbReference>
<reference evidence="11" key="1">
    <citation type="submission" date="2018-06" db="EMBL/GenBank/DDBJ databases">
        <authorList>
            <person name="Ashton P.M."/>
            <person name="Dallman T."/>
            <person name="Nair S."/>
            <person name="De Pinna E."/>
            <person name="Peters T."/>
            <person name="Grant K."/>
        </authorList>
    </citation>
    <scope>NUCLEOTIDE SEQUENCE</scope>
    <source>
        <strain evidence="13">186598</strain>
        <strain evidence="11">196404</strain>
        <strain evidence="12">623457</strain>
    </source>
</reference>